<dbReference type="InterPro" id="IPR004572">
    <property type="entry name" value="Protoporphyrinogen_oxidase"/>
</dbReference>
<comment type="catalytic activity">
    <reaction evidence="1">
        <text>coproporphyrinogen III + 3 O2 = coproporphyrin III + 3 H2O2</text>
        <dbReference type="Rhea" id="RHEA:43436"/>
        <dbReference type="ChEBI" id="CHEBI:15379"/>
        <dbReference type="ChEBI" id="CHEBI:16240"/>
        <dbReference type="ChEBI" id="CHEBI:57309"/>
        <dbReference type="ChEBI" id="CHEBI:131725"/>
        <dbReference type="EC" id="1.3.3.15"/>
    </reaction>
    <physiologicalReaction direction="left-to-right" evidence="1">
        <dbReference type="Rhea" id="RHEA:43437"/>
    </physiologicalReaction>
</comment>
<evidence type="ECO:0000256" key="1">
    <source>
        <dbReference type="ARBA" id="ARBA00001755"/>
    </source>
</evidence>
<dbReference type="Gene3D" id="3.90.660.20">
    <property type="entry name" value="Protoporphyrinogen oxidase, mitochondrial, domain 2"/>
    <property type="match status" value="1"/>
</dbReference>
<dbReference type="Gene3D" id="3.50.50.60">
    <property type="entry name" value="FAD/NAD(P)-binding domain"/>
    <property type="match status" value="1"/>
</dbReference>
<comment type="function">
    <text evidence="3 12">Involved in coproporphyrin-dependent heme b biosynthesis. Catalyzes the oxidation of coproporphyrinogen III to coproporphyrin III.</text>
</comment>
<dbReference type="NCBIfam" id="TIGR00562">
    <property type="entry name" value="proto_IX_ox"/>
    <property type="match status" value="1"/>
</dbReference>
<evidence type="ECO:0000313" key="15">
    <source>
        <dbReference type="Proteomes" id="UP001596157"/>
    </source>
</evidence>
<dbReference type="GO" id="GO:0004729">
    <property type="term" value="F:oxygen-dependent protoporphyrinogen oxidase activity"/>
    <property type="evidence" value="ECO:0007669"/>
    <property type="project" value="UniProtKB-EC"/>
</dbReference>
<evidence type="ECO:0000256" key="6">
    <source>
        <dbReference type="ARBA" id="ARBA00012402"/>
    </source>
</evidence>
<comment type="similarity">
    <text evidence="5 12">Belongs to the protoporphyrinogen/coproporphyrinogen oxidase family. Coproporphyrinogen III oxidase subfamily.</text>
</comment>
<keyword evidence="9 12" id="KW-0274">FAD</keyword>
<comment type="caution">
    <text evidence="14">The sequence shown here is derived from an EMBL/GenBank/DDBJ whole genome shotgun (WGS) entry which is preliminary data.</text>
</comment>
<dbReference type="EC" id="1.3.3.15" evidence="6 12"/>
<evidence type="ECO:0000256" key="3">
    <source>
        <dbReference type="ARBA" id="ARBA00002185"/>
    </source>
</evidence>
<comment type="subcellular location">
    <subcellularLocation>
        <location evidence="12">Cytoplasm</location>
    </subcellularLocation>
</comment>
<evidence type="ECO:0000256" key="7">
    <source>
        <dbReference type="ARBA" id="ARBA00019046"/>
    </source>
</evidence>
<name>A0ABW0EP92_9PSEU</name>
<reference evidence="15" key="1">
    <citation type="journal article" date="2019" name="Int. J. Syst. Evol. Microbiol.">
        <title>The Global Catalogue of Microorganisms (GCM) 10K type strain sequencing project: providing services to taxonomists for standard genome sequencing and annotation.</title>
        <authorList>
            <consortium name="The Broad Institute Genomics Platform"/>
            <consortium name="The Broad Institute Genome Sequencing Center for Infectious Disease"/>
            <person name="Wu L."/>
            <person name="Ma J."/>
        </authorList>
    </citation>
    <scope>NUCLEOTIDE SEQUENCE [LARGE SCALE GENOMIC DNA]</scope>
    <source>
        <strain evidence="15">CCUG 59778</strain>
    </source>
</reference>
<dbReference type="Pfam" id="PF01593">
    <property type="entry name" value="Amino_oxidase"/>
    <property type="match status" value="1"/>
</dbReference>
<evidence type="ECO:0000256" key="10">
    <source>
        <dbReference type="ARBA" id="ARBA00023002"/>
    </source>
</evidence>
<dbReference type="EMBL" id="JBHSKF010000004">
    <property type="protein sequence ID" value="MFC5287819.1"/>
    <property type="molecule type" value="Genomic_DNA"/>
</dbReference>
<dbReference type="SUPFAM" id="SSF51905">
    <property type="entry name" value="FAD/NAD(P)-binding domain"/>
    <property type="match status" value="1"/>
</dbReference>
<dbReference type="Gene3D" id="1.10.3110.10">
    <property type="entry name" value="protoporphyrinogen ix oxidase, domain 3"/>
    <property type="match status" value="1"/>
</dbReference>
<evidence type="ECO:0000256" key="9">
    <source>
        <dbReference type="ARBA" id="ARBA00022827"/>
    </source>
</evidence>
<sequence length="455" mass="45327">MIAVVGGGVAGLTAAHRLRALGAEVTVFEQAERLGGKLRTVDIAGTRLDVGAEAWLNRRPEAAALAAELGLATGHPTAARSTVHAGGSTRPLPGGTMLGLPADPAAVAGLLTADGLRRVEAESALAPLRLDGDTALGPLLRARFGDELTDRLVDPLLGGVYAGRVDRLGLRATMPPVAAALDAGATSLTAAARAVVRPSTGEPVFATPDAGMGALVDALAAGVEVRTGTVVRSLARAAGGWRLSLGAASPERALPEVTADAVVLAVPAPSARRLLADVVPAASAGYAEVELASMAVVALALPEGTELPGTSGVLVGAGERRSDGRPFAVKAFTYSTTKWGRGGPVLLRGSVGKLGDHGALRLTDPELVKAVRSDLADLAGVTAEPLDAVVQRWGGGLPQYGVGHADLVAGIEAAVSAVPGLAVAGATLHGVGVPACVGTGETAARRVAAHLGLAP</sequence>
<dbReference type="PANTHER" id="PTHR42923:SF3">
    <property type="entry name" value="PROTOPORPHYRINOGEN OXIDASE"/>
    <property type="match status" value="1"/>
</dbReference>
<keyword evidence="10 12" id="KW-0560">Oxidoreductase</keyword>
<organism evidence="14 15">
    <name type="scientific">Actinokineospora guangxiensis</name>
    <dbReference type="NCBI Taxonomy" id="1490288"/>
    <lineage>
        <taxon>Bacteria</taxon>
        <taxon>Bacillati</taxon>
        <taxon>Actinomycetota</taxon>
        <taxon>Actinomycetes</taxon>
        <taxon>Pseudonocardiales</taxon>
        <taxon>Pseudonocardiaceae</taxon>
        <taxon>Actinokineospora</taxon>
    </lineage>
</organism>
<evidence type="ECO:0000256" key="8">
    <source>
        <dbReference type="ARBA" id="ARBA00022630"/>
    </source>
</evidence>
<evidence type="ECO:0000256" key="4">
    <source>
        <dbReference type="ARBA" id="ARBA00004744"/>
    </source>
</evidence>
<dbReference type="SUPFAM" id="SSF54373">
    <property type="entry name" value="FAD-linked reductases, C-terminal domain"/>
    <property type="match status" value="1"/>
</dbReference>
<comment type="cofactor">
    <cofactor evidence="2 12">
        <name>FAD</name>
        <dbReference type="ChEBI" id="CHEBI:57692"/>
    </cofactor>
</comment>
<evidence type="ECO:0000256" key="5">
    <source>
        <dbReference type="ARBA" id="ARBA00008310"/>
    </source>
</evidence>
<gene>
    <name evidence="14" type="primary">hemG</name>
    <name evidence="14" type="ORF">ACFPM7_12220</name>
</gene>
<evidence type="ECO:0000259" key="13">
    <source>
        <dbReference type="Pfam" id="PF01593"/>
    </source>
</evidence>
<keyword evidence="11 12" id="KW-0350">Heme biosynthesis</keyword>
<evidence type="ECO:0000256" key="12">
    <source>
        <dbReference type="RuleBase" id="RU364052"/>
    </source>
</evidence>
<protein>
    <recommendedName>
        <fullName evidence="7 12">Coproporphyrinogen III oxidase</fullName>
        <ecNumber evidence="6 12">1.3.3.15</ecNumber>
    </recommendedName>
</protein>
<evidence type="ECO:0000313" key="14">
    <source>
        <dbReference type="EMBL" id="MFC5287819.1"/>
    </source>
</evidence>
<evidence type="ECO:0000256" key="2">
    <source>
        <dbReference type="ARBA" id="ARBA00001974"/>
    </source>
</evidence>
<dbReference type="PANTHER" id="PTHR42923">
    <property type="entry name" value="PROTOPORPHYRINOGEN OXIDASE"/>
    <property type="match status" value="1"/>
</dbReference>
<keyword evidence="12" id="KW-0963">Cytoplasm</keyword>
<dbReference type="Proteomes" id="UP001596157">
    <property type="component" value="Unassembled WGS sequence"/>
</dbReference>
<keyword evidence="8 12" id="KW-0285">Flavoprotein</keyword>
<dbReference type="RefSeq" id="WP_378247128.1">
    <property type="nucleotide sequence ID" value="NZ_JBHSKF010000004.1"/>
</dbReference>
<feature type="domain" description="Amine oxidase" evidence="13">
    <location>
        <begin position="9"/>
        <end position="447"/>
    </location>
</feature>
<dbReference type="InterPro" id="IPR036188">
    <property type="entry name" value="FAD/NAD-bd_sf"/>
</dbReference>
<keyword evidence="15" id="KW-1185">Reference proteome</keyword>
<proteinExistence type="inferred from homology"/>
<comment type="pathway">
    <text evidence="4 12">Porphyrin-containing compound metabolism; protoheme biosynthesis.</text>
</comment>
<dbReference type="InterPro" id="IPR050464">
    <property type="entry name" value="Zeta_carotene_desat/Oxidored"/>
</dbReference>
<dbReference type="InterPro" id="IPR002937">
    <property type="entry name" value="Amino_oxidase"/>
</dbReference>
<accession>A0ABW0EP92</accession>
<dbReference type="PRINTS" id="PR00419">
    <property type="entry name" value="ADXRDTASE"/>
</dbReference>
<evidence type="ECO:0000256" key="11">
    <source>
        <dbReference type="ARBA" id="ARBA00023133"/>
    </source>
</evidence>